<organism evidence="1 2">
    <name type="scientific">Vespula germanica</name>
    <name type="common">German yellow jacket</name>
    <name type="synonym">Paravespula germanica</name>
    <dbReference type="NCBI Taxonomy" id="30212"/>
    <lineage>
        <taxon>Eukaryota</taxon>
        <taxon>Metazoa</taxon>
        <taxon>Ecdysozoa</taxon>
        <taxon>Arthropoda</taxon>
        <taxon>Hexapoda</taxon>
        <taxon>Insecta</taxon>
        <taxon>Pterygota</taxon>
        <taxon>Neoptera</taxon>
        <taxon>Endopterygota</taxon>
        <taxon>Hymenoptera</taxon>
        <taxon>Apocrita</taxon>
        <taxon>Aculeata</taxon>
        <taxon>Vespoidea</taxon>
        <taxon>Vespidae</taxon>
        <taxon>Vespinae</taxon>
        <taxon>Vespula</taxon>
    </lineage>
</organism>
<accession>A0A834JUC3</accession>
<evidence type="ECO:0000313" key="2">
    <source>
        <dbReference type="Proteomes" id="UP000617340"/>
    </source>
</evidence>
<dbReference type="AlphaFoldDB" id="A0A834JUC3"/>
<dbReference type="Proteomes" id="UP000617340">
    <property type="component" value="Unassembled WGS sequence"/>
</dbReference>
<proteinExistence type="predicted"/>
<keyword evidence="2" id="KW-1185">Reference proteome</keyword>
<name>A0A834JUC3_VESGE</name>
<comment type="caution">
    <text evidence="1">The sequence shown here is derived from an EMBL/GenBank/DDBJ whole genome shotgun (WGS) entry which is preliminary data.</text>
</comment>
<reference evidence="1" key="1">
    <citation type="journal article" date="2020" name="G3 (Bethesda)">
        <title>High-Quality Assemblies for Three Invasive Social Wasps from the &lt;i&gt;Vespula&lt;/i&gt; Genus.</title>
        <authorList>
            <person name="Harrop T.W.R."/>
            <person name="Guhlin J."/>
            <person name="McLaughlin G.M."/>
            <person name="Permina E."/>
            <person name="Stockwell P."/>
            <person name="Gilligan J."/>
            <person name="Le Lec M.F."/>
            <person name="Gruber M.A.M."/>
            <person name="Quinn O."/>
            <person name="Lovegrove M."/>
            <person name="Duncan E.J."/>
            <person name="Remnant E.J."/>
            <person name="Van Eeckhoven J."/>
            <person name="Graham B."/>
            <person name="Knapp R.A."/>
            <person name="Langford K.W."/>
            <person name="Kronenberg Z."/>
            <person name="Press M.O."/>
            <person name="Eacker S.M."/>
            <person name="Wilson-Rankin E.E."/>
            <person name="Purcell J."/>
            <person name="Lester P.J."/>
            <person name="Dearden P.K."/>
        </authorList>
    </citation>
    <scope>NUCLEOTIDE SEQUENCE</scope>
    <source>
        <strain evidence="1">Linc-1</strain>
    </source>
</reference>
<sequence length="119" mass="13506">MYSPTVIEVLIIKWCGGDTLPLAKTYKATDFDSESSLATNFHHSQRNTRELNDVVGILCHSRRHIRRPTLTVSPVLPRTSTIHNAILAVRMLRKIKWRSGNNLPPVTTTKSDLTDFDSY</sequence>
<gene>
    <name evidence="1" type="ORF">HZH68_010610</name>
</gene>
<evidence type="ECO:0000313" key="1">
    <source>
        <dbReference type="EMBL" id="KAF7393791.1"/>
    </source>
</evidence>
<dbReference type="EMBL" id="JACSDZ010000010">
    <property type="protein sequence ID" value="KAF7393791.1"/>
    <property type="molecule type" value="Genomic_DNA"/>
</dbReference>
<protein>
    <submittedName>
        <fullName evidence="1">Uncharacterized protein</fullName>
    </submittedName>
</protein>